<keyword evidence="2" id="KW-1185">Reference proteome</keyword>
<gene>
    <name evidence="1" type="ORF">GCM10011349_11970</name>
</gene>
<dbReference type="Proteomes" id="UP000605099">
    <property type="component" value="Unassembled WGS sequence"/>
</dbReference>
<reference evidence="2" key="1">
    <citation type="journal article" date="2019" name="Int. J. Syst. Evol. Microbiol.">
        <title>The Global Catalogue of Microorganisms (GCM) 10K type strain sequencing project: providing services to taxonomists for standard genome sequencing and annotation.</title>
        <authorList>
            <consortium name="The Broad Institute Genomics Platform"/>
            <consortium name="The Broad Institute Genome Sequencing Center for Infectious Disease"/>
            <person name="Wu L."/>
            <person name="Ma J."/>
        </authorList>
    </citation>
    <scope>NUCLEOTIDE SEQUENCE [LARGE SCALE GENOMIC DNA]</scope>
    <source>
        <strain evidence="2">CGMCC 1.6784</strain>
    </source>
</reference>
<dbReference type="RefSeq" id="WP_188818794.1">
    <property type="nucleotide sequence ID" value="NZ_BMLK01000005.1"/>
</dbReference>
<evidence type="ECO:0000313" key="1">
    <source>
        <dbReference type="EMBL" id="GGN45661.1"/>
    </source>
</evidence>
<evidence type="ECO:0000313" key="2">
    <source>
        <dbReference type="Proteomes" id="UP000605099"/>
    </source>
</evidence>
<organism evidence="1 2">
    <name type="scientific">Novosphingobium indicum</name>
    <dbReference type="NCBI Taxonomy" id="462949"/>
    <lineage>
        <taxon>Bacteria</taxon>
        <taxon>Pseudomonadati</taxon>
        <taxon>Pseudomonadota</taxon>
        <taxon>Alphaproteobacteria</taxon>
        <taxon>Sphingomonadales</taxon>
        <taxon>Sphingomonadaceae</taxon>
        <taxon>Novosphingobium</taxon>
    </lineage>
</organism>
<protein>
    <recommendedName>
        <fullName evidence="3">C-type lysozyme inhibitor domain-containing protein</fullName>
    </recommendedName>
</protein>
<comment type="caution">
    <text evidence="1">The sequence shown here is derived from an EMBL/GenBank/DDBJ whole genome shotgun (WGS) entry which is preliminary data.</text>
</comment>
<accession>A0ABQ2JFY8</accession>
<proteinExistence type="predicted"/>
<dbReference type="PROSITE" id="PS51257">
    <property type="entry name" value="PROKAR_LIPOPROTEIN"/>
    <property type="match status" value="1"/>
</dbReference>
<sequence>MTQAIKARKCDAYRAGVRIVLPILVAGLVAACSGAGTDDQRGSDNASTPPIGESHSYRCEGGQVLYIDILQDGLSMMVRRSPDGPALRLSAAAQGRIFLGERMNIMLSGKDLTLEETDREPILCKRG</sequence>
<name>A0ABQ2JFY8_9SPHN</name>
<evidence type="ECO:0008006" key="3">
    <source>
        <dbReference type="Google" id="ProtNLM"/>
    </source>
</evidence>
<dbReference type="EMBL" id="BMLK01000005">
    <property type="protein sequence ID" value="GGN45661.1"/>
    <property type="molecule type" value="Genomic_DNA"/>
</dbReference>